<dbReference type="InterPro" id="IPR013217">
    <property type="entry name" value="Methyltransf_12"/>
</dbReference>
<dbReference type="PANTHER" id="PTHR43464:SF19">
    <property type="entry name" value="UBIQUINONE BIOSYNTHESIS O-METHYLTRANSFERASE, MITOCHONDRIAL"/>
    <property type="match status" value="1"/>
</dbReference>
<keyword evidence="6" id="KW-1185">Reference proteome</keyword>
<dbReference type="PANTHER" id="PTHR43464">
    <property type="entry name" value="METHYLTRANSFERASE"/>
    <property type="match status" value="1"/>
</dbReference>
<organism evidence="5 6">
    <name type="scientific">Thiobacter aerophilum</name>
    <dbReference type="NCBI Taxonomy" id="3121275"/>
    <lineage>
        <taxon>Bacteria</taxon>
        <taxon>Pseudomonadati</taxon>
        <taxon>Pseudomonadota</taxon>
        <taxon>Betaproteobacteria</taxon>
        <taxon>Burkholderiales</taxon>
        <taxon>Thiobacteraceae</taxon>
        <taxon>Thiobacter</taxon>
    </lineage>
</organism>
<dbReference type="SUPFAM" id="SSF53335">
    <property type="entry name" value="S-adenosyl-L-methionine-dependent methyltransferases"/>
    <property type="match status" value="1"/>
</dbReference>
<proteinExistence type="predicted"/>
<gene>
    <name evidence="5" type="ORF">V6E02_09015</name>
</gene>
<dbReference type="EC" id="2.1.1.-" evidence="5"/>
<dbReference type="CDD" id="cd02440">
    <property type="entry name" value="AdoMet_MTases"/>
    <property type="match status" value="1"/>
</dbReference>
<comment type="caution">
    <text evidence="5">The sequence shown here is derived from an EMBL/GenBank/DDBJ whole genome shotgun (WGS) entry which is preliminary data.</text>
</comment>
<evidence type="ECO:0000259" key="4">
    <source>
        <dbReference type="Pfam" id="PF08242"/>
    </source>
</evidence>
<feature type="domain" description="Methyltransferase type 12" evidence="4">
    <location>
        <begin position="48"/>
        <end position="142"/>
    </location>
</feature>
<evidence type="ECO:0000256" key="2">
    <source>
        <dbReference type="ARBA" id="ARBA00022679"/>
    </source>
</evidence>
<dbReference type="Pfam" id="PF08242">
    <property type="entry name" value="Methyltransf_12"/>
    <property type="match status" value="1"/>
</dbReference>
<dbReference type="InterPro" id="IPR029063">
    <property type="entry name" value="SAM-dependent_MTases_sf"/>
</dbReference>
<protein>
    <submittedName>
        <fullName evidence="5">Class I SAM-dependent methyltransferase</fullName>
        <ecNumber evidence="5">2.1.1.-</ecNumber>
    </submittedName>
</protein>
<keyword evidence="2 5" id="KW-0808">Transferase</keyword>
<sequence length="224" mass="24763">MQRVPEPELMEDPKQARAYAEADFAEPHQAFVEHFRLRFPNFHGGRVLDLGCGPADVTVRFARAFPHTRITAVDGSAAMLELARQRLAAEALTARIELVHLRLPAPLAGRYDAVISNSLLHHLADPSVLWKTLRATARPGACVLVMDLMRPDCIEEAERLVACYAADAPAVLRRDFFNSLLAAYQPREVADQLAKAGLAHFQVEPVSDRHWLAWGRLADGGNAS</sequence>
<dbReference type="RefSeq" id="WP_347308459.1">
    <property type="nucleotide sequence ID" value="NZ_JBAJEX010000006.1"/>
</dbReference>
<dbReference type="GO" id="GO:0008168">
    <property type="term" value="F:methyltransferase activity"/>
    <property type="evidence" value="ECO:0007669"/>
    <property type="project" value="UniProtKB-KW"/>
</dbReference>
<evidence type="ECO:0000313" key="6">
    <source>
        <dbReference type="Proteomes" id="UP001482231"/>
    </source>
</evidence>
<evidence type="ECO:0000313" key="5">
    <source>
        <dbReference type="EMBL" id="MEO1767351.1"/>
    </source>
</evidence>
<dbReference type="Gene3D" id="3.40.50.150">
    <property type="entry name" value="Vaccinia Virus protein VP39"/>
    <property type="match status" value="1"/>
</dbReference>
<keyword evidence="3" id="KW-0949">S-adenosyl-L-methionine</keyword>
<dbReference type="EMBL" id="JBAJEX010000006">
    <property type="protein sequence ID" value="MEO1767351.1"/>
    <property type="molecule type" value="Genomic_DNA"/>
</dbReference>
<keyword evidence="1 5" id="KW-0489">Methyltransferase</keyword>
<reference evidence="5 6" key="1">
    <citation type="submission" date="2024-02" db="EMBL/GenBank/DDBJ databases">
        <title>New thermophilic sulfur-oxidizing bacteria from a hot springs of the Uzon caldera (Kamchatka, Russia).</title>
        <authorList>
            <person name="Dukat A.M."/>
            <person name="Elcheninov A.G."/>
            <person name="Frolov E.N."/>
        </authorList>
    </citation>
    <scope>NUCLEOTIDE SEQUENCE [LARGE SCALE GENOMIC DNA]</scope>
    <source>
        <strain evidence="5 6">AK1</strain>
    </source>
</reference>
<dbReference type="GO" id="GO:0032259">
    <property type="term" value="P:methylation"/>
    <property type="evidence" value="ECO:0007669"/>
    <property type="project" value="UniProtKB-KW"/>
</dbReference>
<evidence type="ECO:0000256" key="1">
    <source>
        <dbReference type="ARBA" id="ARBA00022603"/>
    </source>
</evidence>
<accession>A0ABV0EFP1</accession>
<evidence type="ECO:0000256" key="3">
    <source>
        <dbReference type="ARBA" id="ARBA00022691"/>
    </source>
</evidence>
<name>A0ABV0EFP1_9BURK</name>
<dbReference type="Proteomes" id="UP001482231">
    <property type="component" value="Unassembled WGS sequence"/>
</dbReference>